<dbReference type="EMBL" id="JAFBMS010000018">
    <property type="protein sequence ID" value="KAG9345114.1"/>
    <property type="molecule type" value="Genomic_DNA"/>
</dbReference>
<feature type="coiled-coil region" evidence="3">
    <location>
        <begin position="57"/>
        <end position="84"/>
    </location>
</feature>
<reference evidence="5" key="1">
    <citation type="thesis" date="2021" institute="BYU ScholarsArchive" country="Provo, UT, USA">
        <title>Applications of and Algorithms for Genome Assembly and Genomic Analyses with an Emphasis on Marine Teleosts.</title>
        <authorList>
            <person name="Pickett B.D."/>
        </authorList>
    </citation>
    <scope>NUCLEOTIDE SEQUENCE</scope>
    <source>
        <strain evidence="5">HI-2016</strain>
    </source>
</reference>
<dbReference type="InterPro" id="IPR018378">
    <property type="entry name" value="C-type_lectin_CS"/>
</dbReference>
<evidence type="ECO:0000259" key="4">
    <source>
        <dbReference type="PROSITE" id="PS50041"/>
    </source>
</evidence>
<evidence type="ECO:0000256" key="3">
    <source>
        <dbReference type="SAM" id="Coils"/>
    </source>
</evidence>
<dbReference type="GO" id="GO:0005615">
    <property type="term" value="C:extracellular space"/>
    <property type="evidence" value="ECO:0007669"/>
    <property type="project" value="TreeGrafter"/>
</dbReference>
<protein>
    <recommendedName>
        <fullName evidence="4">C-type lectin domain-containing protein</fullName>
    </recommendedName>
</protein>
<dbReference type="InterPro" id="IPR016186">
    <property type="entry name" value="C-type_lectin-like/link_sf"/>
</dbReference>
<comment type="caution">
    <text evidence="5">The sequence shown here is derived from an EMBL/GenBank/DDBJ whole genome shotgun (WGS) entry which is preliminary data.</text>
</comment>
<dbReference type="FunFam" id="3.10.100.10:FF:000010">
    <property type="entry name" value="C-type lectin domain family 3 member A"/>
    <property type="match status" value="1"/>
</dbReference>
<dbReference type="Proteomes" id="UP000824540">
    <property type="component" value="Unassembled WGS sequence"/>
</dbReference>
<keyword evidence="6" id="KW-1185">Reference proteome</keyword>
<dbReference type="InterPro" id="IPR016187">
    <property type="entry name" value="CTDL_fold"/>
</dbReference>
<accession>A0A8T2NYB0</accession>
<dbReference type="PANTHER" id="PTHR22799:SF3">
    <property type="entry name" value="TETRANECTIN"/>
    <property type="match status" value="1"/>
</dbReference>
<dbReference type="PANTHER" id="PTHR22799">
    <property type="entry name" value="TETRANECTIN-RELATED"/>
    <property type="match status" value="1"/>
</dbReference>
<dbReference type="AlphaFoldDB" id="A0A8T2NYB0"/>
<dbReference type="Gene3D" id="3.10.100.10">
    <property type="entry name" value="Mannose-Binding Protein A, subunit A"/>
    <property type="match status" value="1"/>
</dbReference>
<dbReference type="OrthoDB" id="6366227at2759"/>
<keyword evidence="1" id="KW-0430">Lectin</keyword>
<dbReference type="SMART" id="SM00034">
    <property type="entry name" value="CLECT"/>
    <property type="match status" value="1"/>
</dbReference>
<dbReference type="PROSITE" id="PS50041">
    <property type="entry name" value="C_TYPE_LECTIN_2"/>
    <property type="match status" value="1"/>
</dbReference>
<dbReference type="InterPro" id="IPR001304">
    <property type="entry name" value="C-type_lectin-like"/>
</dbReference>
<name>A0A8T2NYB0_9TELE</name>
<proteinExistence type="predicted"/>
<evidence type="ECO:0000313" key="5">
    <source>
        <dbReference type="EMBL" id="KAG9345114.1"/>
    </source>
</evidence>
<sequence>MVVYPNPLPPPYPVKKGAGSTFSDSTMEFRTLVTLCLLILVHFSVQDTPTNSNSKKKNGKKAAIEELKKQVESIQEELNLLKEQQALQTGSAARGFCLKGTKIHGKCYLADDTKKRYHTASEDCIAKGGVLSTPMNGDENDQLYEYVRRSVGPEEHIWLGINDMLTEGSWLDQAGATVRYKNWETEITHQPDGERAQNCAVLSTTANGKWFDESCRAEKASVCEFNIV</sequence>
<dbReference type="SUPFAM" id="SSF56436">
    <property type="entry name" value="C-type lectin-like"/>
    <property type="match status" value="1"/>
</dbReference>
<dbReference type="PROSITE" id="PS00615">
    <property type="entry name" value="C_TYPE_LECTIN_1"/>
    <property type="match status" value="1"/>
</dbReference>
<organism evidence="5 6">
    <name type="scientific">Albula glossodonta</name>
    <name type="common">roundjaw bonefish</name>
    <dbReference type="NCBI Taxonomy" id="121402"/>
    <lineage>
        <taxon>Eukaryota</taxon>
        <taxon>Metazoa</taxon>
        <taxon>Chordata</taxon>
        <taxon>Craniata</taxon>
        <taxon>Vertebrata</taxon>
        <taxon>Euteleostomi</taxon>
        <taxon>Actinopterygii</taxon>
        <taxon>Neopterygii</taxon>
        <taxon>Teleostei</taxon>
        <taxon>Albuliformes</taxon>
        <taxon>Albulidae</taxon>
        <taxon>Albula</taxon>
    </lineage>
</organism>
<dbReference type="CDD" id="cd03596">
    <property type="entry name" value="CLECT_tetranectin_like"/>
    <property type="match status" value="1"/>
</dbReference>
<evidence type="ECO:0000256" key="1">
    <source>
        <dbReference type="ARBA" id="ARBA00022734"/>
    </source>
</evidence>
<feature type="domain" description="C-type lectin" evidence="4">
    <location>
        <begin position="103"/>
        <end position="224"/>
    </location>
</feature>
<keyword evidence="2" id="KW-1015">Disulfide bond</keyword>
<dbReference type="InterPro" id="IPR051663">
    <property type="entry name" value="CLec_Tetranectin-domain"/>
</dbReference>
<evidence type="ECO:0000256" key="2">
    <source>
        <dbReference type="ARBA" id="ARBA00023157"/>
    </source>
</evidence>
<keyword evidence="3" id="KW-0175">Coiled coil</keyword>
<gene>
    <name evidence="5" type="ORF">JZ751_009657</name>
</gene>
<dbReference type="GO" id="GO:0030246">
    <property type="term" value="F:carbohydrate binding"/>
    <property type="evidence" value="ECO:0007669"/>
    <property type="project" value="UniProtKB-KW"/>
</dbReference>
<dbReference type="Pfam" id="PF00059">
    <property type="entry name" value="Lectin_C"/>
    <property type="match status" value="1"/>
</dbReference>
<evidence type="ECO:0000313" key="6">
    <source>
        <dbReference type="Proteomes" id="UP000824540"/>
    </source>
</evidence>
<dbReference type="GO" id="GO:0030282">
    <property type="term" value="P:bone mineralization"/>
    <property type="evidence" value="ECO:0007669"/>
    <property type="project" value="TreeGrafter"/>
</dbReference>